<feature type="domain" description="DISARM protein DrmE C-terminal" evidence="1">
    <location>
        <begin position="303"/>
        <end position="456"/>
    </location>
</feature>
<sequence length="511" mass="59536">MNSFQAVNTIYEIANKYELHFHRLQHYSLRNFSTALYHLEKAISRSQLSHDLLLGDLISNFRKYRFYVVASLISFDNYNTFLDKNKLEQLYNRCRLLFPNILDELENCYMAFESLIKSDENPVLHYIKENIDTRLYTGVILKATSDYEATKQLIESLSVQSQCKLIGSQVLKTNTFFEQLIVIGPSRWFPNFIYNSPHAPKIHTVTYKWLERKFQEESYLEGETTKSTIFSGRCVTYHDPFFQRDELEEVIFDTNIEKTVDYSHLEQEIKAKKQKNENDEKDIVAARLVILSGNKGIFFEDVSLKNIFSIYSDSDGFTIGRTSINEIEPNSYVLVRTGTKQDLIRTKADEIIGISAQTYRKFHMRWKNRLKKIVQRNGIGSVHLALKKLGVKNPTEANIRNWMSEDNIMPASETDFKAILEFVKLGEDESKHIKVAKLLRRAHQEAGSLIRKKLIEEIKNTDLSSLELRGEHVFNLPDEKGVAFTAYRVEHISEQNYYIPSDELKEVISLR</sequence>
<dbReference type="EMBL" id="AFEU01000003">
    <property type="protein sequence ID" value="EIJ78322.1"/>
    <property type="molecule type" value="Genomic_DNA"/>
</dbReference>
<dbReference type="AlphaFoldDB" id="I3DVQ1"/>
<proteinExistence type="predicted"/>
<dbReference type="eggNOG" id="ENOG5033GGT">
    <property type="taxonomic scope" value="Bacteria"/>
</dbReference>
<dbReference type="PATRIC" id="fig|997296.3.peg.2572"/>
<dbReference type="OrthoDB" id="2987980at2"/>
<evidence type="ECO:0000259" key="1">
    <source>
        <dbReference type="Pfam" id="PF24957"/>
    </source>
</evidence>
<dbReference type="InterPro" id="IPR056666">
    <property type="entry name" value="DrmE_C"/>
</dbReference>
<keyword evidence="3" id="KW-1185">Reference proteome</keyword>
<dbReference type="Proteomes" id="UP000010523">
    <property type="component" value="Unassembled WGS sequence"/>
</dbReference>
<gene>
    <name evidence="2" type="ORF">PB1_12199</name>
</gene>
<evidence type="ECO:0000313" key="2">
    <source>
        <dbReference type="EMBL" id="EIJ78322.1"/>
    </source>
</evidence>
<dbReference type="RefSeq" id="WP_004436679.1">
    <property type="nucleotide sequence ID" value="NZ_AFEU01000003.1"/>
</dbReference>
<protein>
    <recommendedName>
        <fullName evidence="1">DISARM protein DrmE C-terminal domain-containing protein</fullName>
    </recommendedName>
</protein>
<organism evidence="2 3">
    <name type="scientific">Bacillus methanolicus PB1</name>
    <dbReference type="NCBI Taxonomy" id="997296"/>
    <lineage>
        <taxon>Bacteria</taxon>
        <taxon>Bacillati</taxon>
        <taxon>Bacillota</taxon>
        <taxon>Bacilli</taxon>
        <taxon>Bacillales</taxon>
        <taxon>Bacillaceae</taxon>
        <taxon>Bacillus</taxon>
    </lineage>
</organism>
<evidence type="ECO:0000313" key="3">
    <source>
        <dbReference type="Proteomes" id="UP000010523"/>
    </source>
</evidence>
<dbReference type="Pfam" id="PF24957">
    <property type="entry name" value="DrmE_C"/>
    <property type="match status" value="1"/>
</dbReference>
<reference evidence="2 3" key="1">
    <citation type="journal article" date="2012" name="Appl. Environ. Microbiol.">
        <title>Genome Sequence of Thermotolerant Bacillus methanolicus: Features and Regulation Related to Methylotrophy and Production of L-Lysine and L-Glutamate from Methanol.</title>
        <authorList>
            <person name="Heggeset T.M."/>
            <person name="Krog A."/>
            <person name="Balzer S."/>
            <person name="Wentzel A."/>
            <person name="Ellingsen T.E."/>
            <person name="Brautaset T."/>
        </authorList>
    </citation>
    <scope>NUCLEOTIDE SEQUENCE [LARGE SCALE GENOMIC DNA]</scope>
    <source>
        <strain evidence="2 3">PB1</strain>
    </source>
</reference>
<name>I3DVQ1_BACMT</name>
<accession>I3DVQ1</accession>
<dbReference type="STRING" id="997296.PB1_12199"/>
<comment type="caution">
    <text evidence="2">The sequence shown here is derived from an EMBL/GenBank/DDBJ whole genome shotgun (WGS) entry which is preliminary data.</text>
</comment>